<accession>A0ABX0FRZ7</accession>
<evidence type="ECO:0000256" key="7">
    <source>
        <dbReference type="SAM" id="Phobius"/>
    </source>
</evidence>
<evidence type="ECO:0000313" key="9">
    <source>
        <dbReference type="Proteomes" id="UP000666369"/>
    </source>
</evidence>
<keyword evidence="4 7" id="KW-0812">Transmembrane</keyword>
<organism evidence="8 9">
    <name type="scientific">Duganella aceris</name>
    <dbReference type="NCBI Taxonomy" id="2703883"/>
    <lineage>
        <taxon>Bacteria</taxon>
        <taxon>Pseudomonadati</taxon>
        <taxon>Pseudomonadota</taxon>
        <taxon>Betaproteobacteria</taxon>
        <taxon>Burkholderiales</taxon>
        <taxon>Oxalobacteraceae</taxon>
        <taxon>Telluria group</taxon>
        <taxon>Duganella</taxon>
    </lineage>
</organism>
<keyword evidence="5 7" id="KW-1133">Transmembrane helix</keyword>
<proteinExistence type="inferred from homology"/>
<dbReference type="InterPro" id="IPR052518">
    <property type="entry name" value="CHR_Transporter"/>
</dbReference>
<evidence type="ECO:0000313" key="8">
    <source>
        <dbReference type="EMBL" id="NGZ87305.1"/>
    </source>
</evidence>
<dbReference type="RefSeq" id="WP_166107378.1">
    <property type="nucleotide sequence ID" value="NZ_JAADJT010000012.1"/>
</dbReference>
<dbReference type="Proteomes" id="UP000666369">
    <property type="component" value="Unassembled WGS sequence"/>
</dbReference>
<name>A0ABX0FRZ7_9BURK</name>
<dbReference type="PANTHER" id="PTHR43663">
    <property type="entry name" value="CHROMATE TRANSPORT PROTEIN-RELATED"/>
    <property type="match status" value="1"/>
</dbReference>
<evidence type="ECO:0000256" key="5">
    <source>
        <dbReference type="ARBA" id="ARBA00022989"/>
    </source>
</evidence>
<keyword evidence="6 7" id="KW-0472">Membrane</keyword>
<evidence type="ECO:0000256" key="1">
    <source>
        <dbReference type="ARBA" id="ARBA00004651"/>
    </source>
</evidence>
<comment type="similarity">
    <text evidence="2">Belongs to the chromate ion transporter (CHR) (TC 2.A.51) family.</text>
</comment>
<evidence type="ECO:0000256" key="6">
    <source>
        <dbReference type="ARBA" id="ARBA00023136"/>
    </source>
</evidence>
<gene>
    <name evidence="8" type="ORF">GW587_23985</name>
</gene>
<reference evidence="9" key="2">
    <citation type="submission" date="2023-07" db="EMBL/GenBank/DDBJ databases">
        <title>Duganella aceri sp. nov., isolated from tree sap.</title>
        <authorList>
            <person name="Kim I.S."/>
        </authorList>
    </citation>
    <scope>NUCLEOTIDE SEQUENCE [LARGE SCALE GENOMIC DNA]</scope>
    <source>
        <strain evidence="9">SAP-35</strain>
    </source>
</reference>
<dbReference type="PANTHER" id="PTHR43663:SF1">
    <property type="entry name" value="CHROMATE TRANSPORTER"/>
    <property type="match status" value="1"/>
</dbReference>
<evidence type="ECO:0000256" key="4">
    <source>
        <dbReference type="ARBA" id="ARBA00022692"/>
    </source>
</evidence>
<evidence type="ECO:0000256" key="2">
    <source>
        <dbReference type="ARBA" id="ARBA00005262"/>
    </source>
</evidence>
<keyword evidence="3" id="KW-1003">Cell membrane</keyword>
<comment type="subcellular location">
    <subcellularLocation>
        <location evidence="1">Cell membrane</location>
        <topology evidence="1">Multi-pass membrane protein</topology>
    </subcellularLocation>
</comment>
<protein>
    <submittedName>
        <fullName evidence="8">Chromate transporter</fullName>
    </submittedName>
</protein>
<evidence type="ECO:0000256" key="3">
    <source>
        <dbReference type="ARBA" id="ARBA00022475"/>
    </source>
</evidence>
<feature type="transmembrane region" description="Helical" evidence="7">
    <location>
        <begin position="169"/>
        <end position="187"/>
    </location>
</feature>
<comment type="caution">
    <text evidence="8">The sequence shown here is derived from an EMBL/GenBank/DDBJ whole genome shotgun (WGS) entry which is preliminary data.</text>
</comment>
<sequence>MMTETPRASPSSPLDLFWSFTFLALQGFGGVLAVVQREMVERKRWLTQEEFVEDFAVAQIMPGPNVVNLSLMIGDRYFGLRGALAALAGMLSLPLLLVLVLAVLHSHYSHHPGVAGALRGMAAVSAGMLAATGIKLATALVKHPLPLWMSVPLTVLCVVFVVVLKLPLAYTLLILGSAGVALTYRQLKRMRP</sequence>
<dbReference type="InterPro" id="IPR003370">
    <property type="entry name" value="Chromate_transpt"/>
</dbReference>
<dbReference type="EMBL" id="JAADJT010000012">
    <property type="protein sequence ID" value="NGZ87305.1"/>
    <property type="molecule type" value="Genomic_DNA"/>
</dbReference>
<feature type="transmembrane region" description="Helical" evidence="7">
    <location>
        <begin position="116"/>
        <end position="138"/>
    </location>
</feature>
<feature type="transmembrane region" description="Helical" evidence="7">
    <location>
        <begin position="82"/>
        <end position="104"/>
    </location>
</feature>
<feature type="transmembrane region" description="Helical" evidence="7">
    <location>
        <begin position="16"/>
        <end position="35"/>
    </location>
</feature>
<keyword evidence="9" id="KW-1185">Reference proteome</keyword>
<dbReference type="Pfam" id="PF02417">
    <property type="entry name" value="Chromate_transp"/>
    <property type="match status" value="1"/>
</dbReference>
<reference evidence="8 9" key="1">
    <citation type="submission" date="2020-01" db="EMBL/GenBank/DDBJ databases">
        <authorList>
            <person name="Lee S.D."/>
        </authorList>
    </citation>
    <scope>NUCLEOTIDE SEQUENCE [LARGE SCALE GENOMIC DNA]</scope>
    <source>
        <strain evidence="8 9">SAP-35</strain>
    </source>
</reference>
<feature type="transmembrane region" description="Helical" evidence="7">
    <location>
        <begin position="145"/>
        <end position="163"/>
    </location>
</feature>